<dbReference type="KEGG" id="grs:C7S20_10255"/>
<proteinExistence type="predicted"/>
<sequence>MDKISKCFLLLFALLLSCRSPEMIILGNLEIEKQELLYEDSFEDDLHQWVVEKEPAEISEVYVEGGKMVIDVGGGATVWFKKMIDKENVLIQYNRTVIIKNGKNDRLSDLNQFWMARDPENSNLFTRSGSFREYDSVRMYYAGIGGNRNTTTRFRKYPGNGMRRLLYDFRGEKYLLKANKDYFIQILNLNGTTKVFVEGREYFSYDDKDPLTAGYFGFRTVQSHQKIDNFKVFSIQD</sequence>
<dbReference type="EMBL" id="CP028136">
    <property type="protein sequence ID" value="AVR45614.1"/>
    <property type="molecule type" value="Genomic_DNA"/>
</dbReference>
<keyword evidence="2" id="KW-0489">Methyltransferase</keyword>
<gene>
    <name evidence="2" type="ORF">C7S20_10255</name>
</gene>
<name>A0A2R3Z5X2_9FLAO</name>
<keyword evidence="2" id="KW-0808">Transferase</keyword>
<dbReference type="Proteomes" id="UP000241507">
    <property type="component" value="Chromosome"/>
</dbReference>
<keyword evidence="3" id="KW-1185">Reference proteome</keyword>
<feature type="domain" description="DUF6250" evidence="1">
    <location>
        <begin position="70"/>
        <end position="230"/>
    </location>
</feature>
<dbReference type="AlphaFoldDB" id="A0A2R3Z5X2"/>
<dbReference type="PROSITE" id="PS51257">
    <property type="entry name" value="PROKAR_LIPOPROTEIN"/>
    <property type="match status" value="1"/>
</dbReference>
<protein>
    <submittedName>
        <fullName evidence="2">Methyltransferase</fullName>
    </submittedName>
</protein>
<organism evidence="2 3">
    <name type="scientific">Christiangramia fulva</name>
    <dbReference type="NCBI Taxonomy" id="2126553"/>
    <lineage>
        <taxon>Bacteria</taxon>
        <taxon>Pseudomonadati</taxon>
        <taxon>Bacteroidota</taxon>
        <taxon>Flavobacteriia</taxon>
        <taxon>Flavobacteriales</taxon>
        <taxon>Flavobacteriaceae</taxon>
        <taxon>Christiangramia</taxon>
    </lineage>
</organism>
<evidence type="ECO:0000313" key="2">
    <source>
        <dbReference type="EMBL" id="AVR45614.1"/>
    </source>
</evidence>
<dbReference type="Gene3D" id="2.60.120.200">
    <property type="match status" value="1"/>
</dbReference>
<evidence type="ECO:0000313" key="3">
    <source>
        <dbReference type="Proteomes" id="UP000241507"/>
    </source>
</evidence>
<reference evidence="3" key="1">
    <citation type="submission" date="2018-03" db="EMBL/GenBank/DDBJ databases">
        <title>Gramella fulva sp. nov., isolated from a dry surface of tidal flat.</title>
        <authorList>
            <person name="Hwang S.H."/>
            <person name="Hwang W.M."/>
            <person name="Kang K."/>
            <person name="Ahn T.-Y."/>
        </authorList>
    </citation>
    <scope>NUCLEOTIDE SEQUENCE [LARGE SCALE GENOMIC DNA]</scope>
    <source>
        <strain evidence="3">SH35</strain>
    </source>
</reference>
<dbReference type="GO" id="GO:0008168">
    <property type="term" value="F:methyltransferase activity"/>
    <property type="evidence" value="ECO:0007669"/>
    <property type="project" value="UniProtKB-KW"/>
</dbReference>
<dbReference type="Pfam" id="PF19763">
    <property type="entry name" value="DUF6250"/>
    <property type="match status" value="1"/>
</dbReference>
<dbReference type="GO" id="GO:0032259">
    <property type="term" value="P:methylation"/>
    <property type="evidence" value="ECO:0007669"/>
    <property type="project" value="UniProtKB-KW"/>
</dbReference>
<evidence type="ECO:0000259" key="1">
    <source>
        <dbReference type="Pfam" id="PF19763"/>
    </source>
</evidence>
<accession>A0A2R3Z5X2</accession>
<dbReference type="InterPro" id="IPR046217">
    <property type="entry name" value="DUF6250"/>
</dbReference>